<dbReference type="EMBL" id="KN835464">
    <property type="protein sequence ID" value="KIK37282.1"/>
    <property type="molecule type" value="Genomic_DNA"/>
</dbReference>
<keyword evidence="2" id="KW-1185">Reference proteome</keyword>
<dbReference type="AlphaFoldDB" id="A0A0D0ASN2"/>
<dbReference type="HOGENOM" id="CLU_1469149_0_0_1"/>
<organism evidence="1 2">
    <name type="scientific">Suillus luteus UH-Slu-Lm8-n1</name>
    <dbReference type="NCBI Taxonomy" id="930992"/>
    <lineage>
        <taxon>Eukaryota</taxon>
        <taxon>Fungi</taxon>
        <taxon>Dikarya</taxon>
        <taxon>Basidiomycota</taxon>
        <taxon>Agaricomycotina</taxon>
        <taxon>Agaricomycetes</taxon>
        <taxon>Agaricomycetidae</taxon>
        <taxon>Boletales</taxon>
        <taxon>Suillineae</taxon>
        <taxon>Suillaceae</taxon>
        <taxon>Suillus</taxon>
    </lineage>
</organism>
<protein>
    <submittedName>
        <fullName evidence="1">Uncharacterized protein</fullName>
    </submittedName>
</protein>
<accession>A0A0D0ASN2</accession>
<dbReference type="Proteomes" id="UP000054485">
    <property type="component" value="Unassembled WGS sequence"/>
</dbReference>
<dbReference type="InParanoid" id="A0A0D0ASN2"/>
<reference evidence="2" key="2">
    <citation type="submission" date="2015-01" db="EMBL/GenBank/DDBJ databases">
        <title>Evolutionary Origins and Diversification of the Mycorrhizal Mutualists.</title>
        <authorList>
            <consortium name="DOE Joint Genome Institute"/>
            <consortium name="Mycorrhizal Genomics Consortium"/>
            <person name="Kohler A."/>
            <person name="Kuo A."/>
            <person name="Nagy L.G."/>
            <person name="Floudas D."/>
            <person name="Copeland A."/>
            <person name="Barry K.W."/>
            <person name="Cichocki N."/>
            <person name="Veneault-Fourrey C."/>
            <person name="LaButti K."/>
            <person name="Lindquist E.A."/>
            <person name="Lipzen A."/>
            <person name="Lundell T."/>
            <person name="Morin E."/>
            <person name="Murat C."/>
            <person name="Riley R."/>
            <person name="Ohm R."/>
            <person name="Sun H."/>
            <person name="Tunlid A."/>
            <person name="Henrissat B."/>
            <person name="Grigoriev I.V."/>
            <person name="Hibbett D.S."/>
            <person name="Martin F."/>
        </authorList>
    </citation>
    <scope>NUCLEOTIDE SEQUENCE [LARGE SCALE GENOMIC DNA]</scope>
    <source>
        <strain evidence="2">UH-Slu-Lm8-n1</strain>
    </source>
</reference>
<reference evidence="1 2" key="1">
    <citation type="submission" date="2014-04" db="EMBL/GenBank/DDBJ databases">
        <authorList>
            <consortium name="DOE Joint Genome Institute"/>
            <person name="Kuo A."/>
            <person name="Ruytinx J."/>
            <person name="Rineau F."/>
            <person name="Colpaert J."/>
            <person name="Kohler A."/>
            <person name="Nagy L.G."/>
            <person name="Floudas D."/>
            <person name="Copeland A."/>
            <person name="Barry K.W."/>
            <person name="Cichocki N."/>
            <person name="Veneault-Fourrey C."/>
            <person name="LaButti K."/>
            <person name="Lindquist E.A."/>
            <person name="Lipzen A."/>
            <person name="Lundell T."/>
            <person name="Morin E."/>
            <person name="Murat C."/>
            <person name="Sun H."/>
            <person name="Tunlid A."/>
            <person name="Henrissat B."/>
            <person name="Grigoriev I.V."/>
            <person name="Hibbett D.S."/>
            <person name="Martin F."/>
            <person name="Nordberg H.P."/>
            <person name="Cantor M.N."/>
            <person name="Hua S.X."/>
        </authorList>
    </citation>
    <scope>NUCLEOTIDE SEQUENCE [LARGE SCALE GENOMIC DNA]</scope>
    <source>
        <strain evidence="1 2">UH-Slu-Lm8-n1</strain>
    </source>
</reference>
<evidence type="ECO:0000313" key="1">
    <source>
        <dbReference type="EMBL" id="KIK37282.1"/>
    </source>
</evidence>
<name>A0A0D0ASN2_9AGAM</name>
<gene>
    <name evidence="1" type="ORF">CY34DRAFT_109175</name>
</gene>
<evidence type="ECO:0000313" key="2">
    <source>
        <dbReference type="Proteomes" id="UP000054485"/>
    </source>
</evidence>
<proteinExistence type="predicted"/>
<sequence>MEALDGDGAEALLLVEVRTLEEVLGEGYVSPIMNINPGNYIEDTTYLSRFKTSWQTPEEKRRQQDATGKKIMISSMRTLKKVLKDVLDLAPAEAMVDATLNRLMNNSSIKLFNKLVHNFKVQECHCATLQCLGVGKELCQVELTAGRVVNVNKVLEDILMHAMDTYIPSFAIMPKITHSPFKTC</sequence>